<dbReference type="PROSITE" id="PS50181">
    <property type="entry name" value="FBOX"/>
    <property type="match status" value="1"/>
</dbReference>
<keyword evidence="1 3" id="KW-0853">WD repeat</keyword>
<dbReference type="PROSITE" id="PS00678">
    <property type="entry name" value="WD_REPEATS_1"/>
    <property type="match status" value="4"/>
</dbReference>
<feature type="repeat" description="WD" evidence="3">
    <location>
        <begin position="659"/>
        <end position="705"/>
    </location>
</feature>
<feature type="repeat" description="WD" evidence="3">
    <location>
        <begin position="455"/>
        <end position="494"/>
    </location>
</feature>
<dbReference type="InterPro" id="IPR001810">
    <property type="entry name" value="F-box_dom"/>
</dbReference>
<comment type="caution">
    <text evidence="5">The sequence shown here is derived from an EMBL/GenBank/DDBJ whole genome shotgun (WGS) entry which is preliminary data.</text>
</comment>
<evidence type="ECO:0000256" key="2">
    <source>
        <dbReference type="ARBA" id="ARBA00022737"/>
    </source>
</evidence>
<dbReference type="SUPFAM" id="SSF50978">
    <property type="entry name" value="WD40 repeat-like"/>
    <property type="match status" value="1"/>
</dbReference>
<feature type="repeat" description="WD" evidence="3">
    <location>
        <begin position="536"/>
        <end position="567"/>
    </location>
</feature>
<reference evidence="5" key="3">
    <citation type="submission" date="2023-05" db="EMBL/GenBank/DDBJ databases">
        <authorList>
            <person name="Smith C.H."/>
        </authorList>
    </citation>
    <scope>NUCLEOTIDE SEQUENCE</scope>
    <source>
        <strain evidence="5">CHS0354</strain>
        <tissue evidence="5">Mantle</tissue>
    </source>
</reference>
<dbReference type="PANTHER" id="PTHR22847:SF736">
    <property type="entry name" value="F-BOX DOMAIN-CONTAINING PROTEIN"/>
    <property type="match status" value="1"/>
</dbReference>
<reference evidence="5" key="1">
    <citation type="journal article" date="2021" name="Genome Biol. Evol.">
        <title>A High-Quality Reference Genome for a Parasitic Bivalve with Doubly Uniparental Inheritance (Bivalvia: Unionida).</title>
        <authorList>
            <person name="Smith C.H."/>
        </authorList>
    </citation>
    <scope>NUCLEOTIDE SEQUENCE</scope>
    <source>
        <strain evidence="5">CHS0354</strain>
    </source>
</reference>
<dbReference type="GO" id="GO:1990234">
    <property type="term" value="C:transferase complex"/>
    <property type="evidence" value="ECO:0007669"/>
    <property type="project" value="UniProtKB-ARBA"/>
</dbReference>
<evidence type="ECO:0000313" key="6">
    <source>
        <dbReference type="Proteomes" id="UP001195483"/>
    </source>
</evidence>
<dbReference type="SMART" id="SM00256">
    <property type="entry name" value="FBOX"/>
    <property type="match status" value="1"/>
</dbReference>
<sequence length="740" mass="84859">MNSVDKFPRPSEESRLAGGLRRRQVSVVFNEDLVGAQSEKVQPLILDWRGHGGRHPTVSSVEFDRQLDKVAMWFENWTHSQRCHVMEGLIQRSNFNQFQFLATALQPMLHRDFMYTAQSRFPGQDFQPLSTHTSRRLKEKLAYTRQDNFHRVKSAYYHTDDDVRELARQQQVKYRDNVRFPDITAITGEPTLNRQISEIASSFGAGSSSLPKLVPDGTWKNVHKVQRFASSEWPSRFHGDGINPIFASVPYLRYVDVPMRRHIQDEVLSPRTLSGSQSDRSTITNRLGSWNSIQSDAEPKSLSSKKIKEKFKLNPAIPEMPDEARQLFHWYSDQWSDVKRNEFLHKLLLKLDPRQHFFISNFLVVRSHRDFLSLLPEKLALKILSYLTVRELLIAANVSKTWQRLCNNNELWKAKCMAVKLEVEIIDNPIWKTVFKDNMYLRLNWNQGRCQTIVLKGHTNNVVCVAFDKKRLASGSVDRTIKIWDIKLGTLISNLKGHAKGVWCLDFFTKNLLISGGYDGTVKLWNLRTGNCAKTILAHDGPLWAMKRRDNILATVSQDRTIKVWDIGRCLLQTTLFGHNSAVFAIDMDEEGKLVISGSADKSVKIWSLETGKCKRTFWVSPTTSVMAVSYSSGYFACSYGETICLYKAEGPKTPLRTYHEHNKRVETLELRISNPSVPEGLIISAGKDGKIIYWDITKDKSIHTFLGHHGEPVNAVHFDELRIASASHDHTIKVWDFSI</sequence>
<dbReference type="PRINTS" id="PR00320">
    <property type="entry name" value="GPROTEINBRPT"/>
</dbReference>
<reference evidence="5" key="2">
    <citation type="journal article" date="2021" name="Genome Biol. Evol.">
        <title>Developing a high-quality reference genome for a parasitic bivalve with doubly uniparental inheritance (Bivalvia: Unionida).</title>
        <authorList>
            <person name="Smith C.H."/>
        </authorList>
    </citation>
    <scope>NUCLEOTIDE SEQUENCE</scope>
    <source>
        <strain evidence="5">CHS0354</strain>
        <tissue evidence="5">Mantle</tissue>
    </source>
</reference>
<evidence type="ECO:0000256" key="1">
    <source>
        <dbReference type="ARBA" id="ARBA00022574"/>
    </source>
</evidence>
<protein>
    <recommendedName>
        <fullName evidence="4">F-box domain-containing protein</fullName>
    </recommendedName>
</protein>
<feature type="domain" description="F-box" evidence="4">
    <location>
        <begin position="369"/>
        <end position="415"/>
    </location>
</feature>
<dbReference type="EMBL" id="JAEAOA010000218">
    <property type="protein sequence ID" value="KAK3593202.1"/>
    <property type="molecule type" value="Genomic_DNA"/>
</dbReference>
<name>A0AAE0SJU4_9BIVA</name>
<dbReference type="InterPro" id="IPR020472">
    <property type="entry name" value="WD40_PAC1"/>
</dbReference>
<feature type="repeat" description="WD" evidence="3">
    <location>
        <begin position="576"/>
        <end position="617"/>
    </location>
</feature>
<dbReference type="PROSITE" id="PS50082">
    <property type="entry name" value="WD_REPEATS_2"/>
    <property type="match status" value="6"/>
</dbReference>
<organism evidence="5 6">
    <name type="scientific">Potamilus streckersoni</name>
    <dbReference type="NCBI Taxonomy" id="2493646"/>
    <lineage>
        <taxon>Eukaryota</taxon>
        <taxon>Metazoa</taxon>
        <taxon>Spiralia</taxon>
        <taxon>Lophotrochozoa</taxon>
        <taxon>Mollusca</taxon>
        <taxon>Bivalvia</taxon>
        <taxon>Autobranchia</taxon>
        <taxon>Heteroconchia</taxon>
        <taxon>Palaeoheterodonta</taxon>
        <taxon>Unionida</taxon>
        <taxon>Unionoidea</taxon>
        <taxon>Unionidae</taxon>
        <taxon>Ambleminae</taxon>
        <taxon>Lampsilini</taxon>
        <taxon>Potamilus</taxon>
    </lineage>
</organism>
<dbReference type="Pfam" id="PF00400">
    <property type="entry name" value="WD40"/>
    <property type="match status" value="5"/>
</dbReference>
<dbReference type="Gene3D" id="2.130.10.10">
    <property type="entry name" value="YVTN repeat-like/Quinoprotein amine dehydrogenase"/>
    <property type="match status" value="2"/>
</dbReference>
<dbReference type="Gene3D" id="1.20.1280.50">
    <property type="match status" value="1"/>
</dbReference>
<dbReference type="InterPro" id="IPR001680">
    <property type="entry name" value="WD40_rpt"/>
</dbReference>
<dbReference type="PROSITE" id="PS50294">
    <property type="entry name" value="WD_REPEATS_REGION"/>
    <property type="match status" value="4"/>
</dbReference>
<dbReference type="CDD" id="cd00200">
    <property type="entry name" value="WD40"/>
    <property type="match status" value="1"/>
</dbReference>
<feature type="repeat" description="WD" evidence="3">
    <location>
        <begin position="707"/>
        <end position="740"/>
    </location>
</feature>
<dbReference type="SMART" id="SM00320">
    <property type="entry name" value="WD40"/>
    <property type="match status" value="7"/>
</dbReference>
<dbReference type="AlphaFoldDB" id="A0AAE0SJU4"/>
<dbReference type="PANTHER" id="PTHR22847">
    <property type="entry name" value="WD40 REPEAT PROTEIN"/>
    <property type="match status" value="1"/>
</dbReference>
<dbReference type="InterPro" id="IPR019775">
    <property type="entry name" value="WD40_repeat_CS"/>
</dbReference>
<feature type="repeat" description="WD" evidence="3">
    <location>
        <begin position="495"/>
        <end position="535"/>
    </location>
</feature>
<evidence type="ECO:0000256" key="3">
    <source>
        <dbReference type="PROSITE-ProRule" id="PRU00221"/>
    </source>
</evidence>
<accession>A0AAE0SJU4</accession>
<evidence type="ECO:0000259" key="4">
    <source>
        <dbReference type="PROSITE" id="PS50181"/>
    </source>
</evidence>
<gene>
    <name evidence="5" type="ORF">CHS0354_002729</name>
</gene>
<proteinExistence type="predicted"/>
<dbReference type="Pfam" id="PF12937">
    <property type="entry name" value="F-box-like"/>
    <property type="match status" value="1"/>
</dbReference>
<evidence type="ECO:0000313" key="5">
    <source>
        <dbReference type="EMBL" id="KAK3593202.1"/>
    </source>
</evidence>
<dbReference type="SUPFAM" id="SSF81383">
    <property type="entry name" value="F-box domain"/>
    <property type="match status" value="1"/>
</dbReference>
<dbReference type="Proteomes" id="UP001195483">
    <property type="component" value="Unassembled WGS sequence"/>
</dbReference>
<keyword evidence="2" id="KW-0677">Repeat</keyword>
<dbReference type="InterPro" id="IPR036047">
    <property type="entry name" value="F-box-like_dom_sf"/>
</dbReference>
<keyword evidence="6" id="KW-1185">Reference proteome</keyword>
<dbReference type="InterPro" id="IPR015943">
    <property type="entry name" value="WD40/YVTN_repeat-like_dom_sf"/>
</dbReference>
<dbReference type="CDD" id="cd22148">
    <property type="entry name" value="F-box_DdgacFF-like"/>
    <property type="match status" value="1"/>
</dbReference>
<dbReference type="InterPro" id="IPR036322">
    <property type="entry name" value="WD40_repeat_dom_sf"/>
</dbReference>